<evidence type="ECO:0000313" key="2">
    <source>
        <dbReference type="EMBL" id="SQF67715.1"/>
    </source>
</evidence>
<reference evidence="2 3" key="1">
    <citation type="submission" date="2018-06" db="EMBL/GenBank/DDBJ databases">
        <authorList>
            <consortium name="Pathogen Informatics"/>
            <person name="Doyle S."/>
        </authorList>
    </citation>
    <scope>NUCLEOTIDE SEQUENCE [LARGE SCALE GENOMIC DNA]</scope>
    <source>
        <strain evidence="2 3">NCTC6179</strain>
    </source>
</reference>
<feature type="transmembrane region" description="Helical" evidence="1">
    <location>
        <begin position="168"/>
        <end position="185"/>
    </location>
</feature>
<gene>
    <name evidence="2" type="ORF">NCTC6179_01922</name>
</gene>
<organism evidence="2 3">
    <name type="scientific">Streptococcus dysgalactiae subsp. equisimilis</name>
    <name type="common">Streptococcus equisimilis</name>
    <dbReference type="NCBI Taxonomy" id="119602"/>
    <lineage>
        <taxon>Bacteria</taxon>
        <taxon>Bacillati</taxon>
        <taxon>Bacillota</taxon>
        <taxon>Bacilli</taxon>
        <taxon>Lactobacillales</taxon>
        <taxon>Streptococcaceae</taxon>
        <taxon>Streptococcus</taxon>
    </lineage>
</organism>
<feature type="transmembrane region" description="Helical" evidence="1">
    <location>
        <begin position="221"/>
        <end position="242"/>
    </location>
</feature>
<dbReference type="EMBL" id="LS483361">
    <property type="protein sequence ID" value="SQF67715.1"/>
    <property type="molecule type" value="Genomic_DNA"/>
</dbReference>
<dbReference type="AlphaFoldDB" id="A0A9X8T0N9"/>
<evidence type="ECO:0000256" key="1">
    <source>
        <dbReference type="SAM" id="Phobius"/>
    </source>
</evidence>
<feature type="transmembrane region" description="Helical" evidence="1">
    <location>
        <begin position="55"/>
        <end position="77"/>
    </location>
</feature>
<feature type="transmembrane region" description="Helical" evidence="1">
    <location>
        <begin position="137"/>
        <end position="161"/>
    </location>
</feature>
<keyword evidence="1" id="KW-0812">Transmembrane</keyword>
<keyword evidence="1" id="KW-0472">Membrane</keyword>
<dbReference type="RefSeq" id="WP_111717584.1">
    <property type="nucleotide sequence ID" value="NZ_LR134316.1"/>
</dbReference>
<keyword evidence="1" id="KW-1133">Transmembrane helix</keyword>
<protein>
    <submittedName>
        <fullName evidence="2">ABC-2 family transporter protein</fullName>
    </submittedName>
</protein>
<dbReference type="Proteomes" id="UP000249571">
    <property type="component" value="Chromosome 1"/>
</dbReference>
<feature type="transmembrane region" description="Helical" evidence="1">
    <location>
        <begin position="98"/>
        <end position="125"/>
    </location>
</feature>
<sequence>MKSIIKLVRNNIIILKVSHVLKVVFLAFFIAVTLLSVFFRLTIKSVNQLELFSEVIGIFGGIILIILAFLSLYLIFYPKAQNLEQLFLTRPITKKVYFVSKILVSLIILILLIFILIFVSSGILLTGTSYFWQGETIATLLIKIANVSLVGVFLIAIIYFTSALFSSIYLNFAIFFIIYLGGEILKTNIYSDIYPPSLAAYTPFGLLKLDYSYQLGYLGTYAIQVLLIIVFSSILLFISILYSDRRTY</sequence>
<proteinExistence type="predicted"/>
<feature type="transmembrane region" description="Helical" evidence="1">
    <location>
        <begin position="20"/>
        <end position="43"/>
    </location>
</feature>
<name>A0A9X8T0N9_STREQ</name>
<accession>A0A9X8T0N9</accession>
<evidence type="ECO:0000313" key="3">
    <source>
        <dbReference type="Proteomes" id="UP000249571"/>
    </source>
</evidence>